<protein>
    <submittedName>
        <fullName evidence="1">Uncharacterized protein</fullName>
    </submittedName>
</protein>
<feature type="non-terminal residue" evidence="1">
    <location>
        <position position="100"/>
    </location>
</feature>
<reference evidence="1" key="1">
    <citation type="journal article" date="2015" name="Nature">
        <title>Complex archaea that bridge the gap between prokaryotes and eukaryotes.</title>
        <authorList>
            <person name="Spang A."/>
            <person name="Saw J.H."/>
            <person name="Jorgensen S.L."/>
            <person name="Zaremba-Niedzwiedzka K."/>
            <person name="Martijn J."/>
            <person name="Lind A.E."/>
            <person name="van Eijk R."/>
            <person name="Schleper C."/>
            <person name="Guy L."/>
            <person name="Ettema T.J."/>
        </authorList>
    </citation>
    <scope>NUCLEOTIDE SEQUENCE</scope>
</reference>
<name>A0A0F9GE52_9ZZZZ</name>
<proteinExistence type="predicted"/>
<gene>
    <name evidence="1" type="ORF">LCGC14_1921450</name>
</gene>
<evidence type="ECO:0000313" key="1">
    <source>
        <dbReference type="EMBL" id="KKL88766.1"/>
    </source>
</evidence>
<comment type="caution">
    <text evidence="1">The sequence shown here is derived from an EMBL/GenBank/DDBJ whole genome shotgun (WGS) entry which is preliminary data.</text>
</comment>
<dbReference type="EMBL" id="LAZR01020469">
    <property type="protein sequence ID" value="KKL88766.1"/>
    <property type="molecule type" value="Genomic_DNA"/>
</dbReference>
<dbReference type="AlphaFoldDB" id="A0A0F9GE52"/>
<accession>A0A0F9GE52</accession>
<sequence length="100" mass="11516">MLNVSNASLSSTKMKTSEIDTLLIHNDATDDISLKRCILIFDHVYMIHPKENYHFIPGNVVKLNFGKMTIVPMEYGVLCDGETIEKREEKLINDFDYAYD</sequence>
<organism evidence="1">
    <name type="scientific">marine sediment metagenome</name>
    <dbReference type="NCBI Taxonomy" id="412755"/>
    <lineage>
        <taxon>unclassified sequences</taxon>
        <taxon>metagenomes</taxon>
        <taxon>ecological metagenomes</taxon>
    </lineage>
</organism>